<sequence length="300" mass="30694">MQSIRRAVRIGTGVKSDVGKGLVADQAGFTGGAAPSAADARLRTKAKWANIVAALTMACVAFEHLFTGQGQGADHCNPLLLRTVMGWLGVLGTLVLGAELGLSAVLRNIQVLQHRSGRAFLLLMCGTIGMAAAPVELPMAATGYAYTEGAFVVSMQYSFLIAGALCLLAAGYSINASLSLSLPRLAAKVHGHIKPADEAALLEEGARQQPAAAAAQAGAPGPADGESPAAATEDSPATQRGAEMQQASAVTYCFRFADTHETSHAAPSGASTAALSHAATTVGDVNSAVTRRARRTTPLF</sequence>
<feature type="transmembrane region" description="Helical" evidence="2">
    <location>
        <begin position="118"/>
        <end position="135"/>
    </location>
</feature>
<accession>A0A0D3IAS1</accession>
<reference evidence="4" key="1">
    <citation type="journal article" date="2013" name="Nature">
        <title>Pan genome of the phytoplankton Emiliania underpins its global distribution.</title>
        <authorList>
            <person name="Read B.A."/>
            <person name="Kegel J."/>
            <person name="Klute M.J."/>
            <person name="Kuo A."/>
            <person name="Lefebvre S.C."/>
            <person name="Maumus F."/>
            <person name="Mayer C."/>
            <person name="Miller J."/>
            <person name="Monier A."/>
            <person name="Salamov A."/>
            <person name="Young J."/>
            <person name="Aguilar M."/>
            <person name="Claverie J.M."/>
            <person name="Frickenhaus S."/>
            <person name="Gonzalez K."/>
            <person name="Herman E.K."/>
            <person name="Lin Y.C."/>
            <person name="Napier J."/>
            <person name="Ogata H."/>
            <person name="Sarno A.F."/>
            <person name="Shmutz J."/>
            <person name="Schroeder D."/>
            <person name="de Vargas C."/>
            <person name="Verret F."/>
            <person name="von Dassow P."/>
            <person name="Valentin K."/>
            <person name="Van de Peer Y."/>
            <person name="Wheeler G."/>
            <person name="Dacks J.B."/>
            <person name="Delwiche C.F."/>
            <person name="Dyhrman S.T."/>
            <person name="Glockner G."/>
            <person name="John U."/>
            <person name="Richards T."/>
            <person name="Worden A.Z."/>
            <person name="Zhang X."/>
            <person name="Grigoriev I.V."/>
            <person name="Allen A.E."/>
            <person name="Bidle K."/>
            <person name="Borodovsky M."/>
            <person name="Bowler C."/>
            <person name="Brownlee C."/>
            <person name="Cock J.M."/>
            <person name="Elias M."/>
            <person name="Gladyshev V.N."/>
            <person name="Groth M."/>
            <person name="Guda C."/>
            <person name="Hadaegh A."/>
            <person name="Iglesias-Rodriguez M.D."/>
            <person name="Jenkins J."/>
            <person name="Jones B.M."/>
            <person name="Lawson T."/>
            <person name="Leese F."/>
            <person name="Lindquist E."/>
            <person name="Lobanov A."/>
            <person name="Lomsadze A."/>
            <person name="Malik S.B."/>
            <person name="Marsh M.E."/>
            <person name="Mackinder L."/>
            <person name="Mock T."/>
            <person name="Mueller-Roeber B."/>
            <person name="Pagarete A."/>
            <person name="Parker M."/>
            <person name="Probert I."/>
            <person name="Quesneville H."/>
            <person name="Raines C."/>
            <person name="Rensing S.A."/>
            <person name="Riano-Pachon D.M."/>
            <person name="Richier S."/>
            <person name="Rokitta S."/>
            <person name="Shiraiwa Y."/>
            <person name="Soanes D.M."/>
            <person name="van der Giezen M."/>
            <person name="Wahlund T.M."/>
            <person name="Williams B."/>
            <person name="Wilson W."/>
            <person name="Wolfe G."/>
            <person name="Wurch L.L."/>
        </authorList>
    </citation>
    <scope>NUCLEOTIDE SEQUENCE</scope>
</reference>
<dbReference type="HOGENOM" id="CLU_928836_0_0_1"/>
<dbReference type="EnsemblProtists" id="EOD08356">
    <property type="protein sequence ID" value="EOD08356"/>
    <property type="gene ID" value="EMIHUDRAFT_453091"/>
</dbReference>
<feature type="compositionally biased region" description="Low complexity" evidence="1">
    <location>
        <begin position="207"/>
        <end position="223"/>
    </location>
</feature>
<keyword evidence="2" id="KW-1133">Transmembrane helix</keyword>
<proteinExistence type="predicted"/>
<evidence type="ECO:0000313" key="4">
    <source>
        <dbReference type="Proteomes" id="UP000013827"/>
    </source>
</evidence>
<keyword evidence="2" id="KW-0472">Membrane</keyword>
<name>A0A0D3IAS1_EMIH1</name>
<dbReference type="AlphaFoldDB" id="A0A0D3IAS1"/>
<dbReference type="KEGG" id="ehx:EMIHUDRAFT_453091"/>
<dbReference type="PaxDb" id="2903-EOD08356"/>
<evidence type="ECO:0000313" key="3">
    <source>
        <dbReference type="EnsemblProtists" id="EOD08356"/>
    </source>
</evidence>
<feature type="transmembrane region" description="Helical" evidence="2">
    <location>
        <begin position="48"/>
        <end position="66"/>
    </location>
</feature>
<reference evidence="3" key="2">
    <citation type="submission" date="2024-10" db="UniProtKB">
        <authorList>
            <consortium name="EnsemblProtists"/>
        </authorList>
    </citation>
    <scope>IDENTIFICATION</scope>
</reference>
<keyword evidence="2" id="KW-0812">Transmembrane</keyword>
<evidence type="ECO:0000256" key="2">
    <source>
        <dbReference type="SAM" id="Phobius"/>
    </source>
</evidence>
<feature type="transmembrane region" description="Helical" evidence="2">
    <location>
        <begin position="155"/>
        <end position="174"/>
    </location>
</feature>
<protein>
    <submittedName>
        <fullName evidence="3">Uncharacterized protein</fullName>
    </submittedName>
</protein>
<dbReference type="GeneID" id="17254505"/>
<feature type="transmembrane region" description="Helical" evidence="2">
    <location>
        <begin position="86"/>
        <end position="106"/>
    </location>
</feature>
<keyword evidence="4" id="KW-1185">Reference proteome</keyword>
<dbReference type="RefSeq" id="XP_005760785.1">
    <property type="nucleotide sequence ID" value="XM_005760728.1"/>
</dbReference>
<feature type="region of interest" description="Disordered" evidence="1">
    <location>
        <begin position="205"/>
        <end position="242"/>
    </location>
</feature>
<dbReference type="Proteomes" id="UP000013827">
    <property type="component" value="Unassembled WGS sequence"/>
</dbReference>
<organism evidence="3 4">
    <name type="scientific">Emiliania huxleyi (strain CCMP1516)</name>
    <dbReference type="NCBI Taxonomy" id="280463"/>
    <lineage>
        <taxon>Eukaryota</taxon>
        <taxon>Haptista</taxon>
        <taxon>Haptophyta</taxon>
        <taxon>Prymnesiophyceae</taxon>
        <taxon>Isochrysidales</taxon>
        <taxon>Noelaerhabdaceae</taxon>
        <taxon>Emiliania</taxon>
    </lineage>
</organism>
<evidence type="ECO:0000256" key="1">
    <source>
        <dbReference type="SAM" id="MobiDB-lite"/>
    </source>
</evidence>